<evidence type="ECO:0000256" key="1">
    <source>
        <dbReference type="SAM" id="Phobius"/>
    </source>
</evidence>
<proteinExistence type="predicted"/>
<evidence type="ECO:0000313" key="2">
    <source>
        <dbReference type="EMBL" id="SIS62512.1"/>
    </source>
</evidence>
<evidence type="ECO:0000313" key="3">
    <source>
        <dbReference type="Proteomes" id="UP000185839"/>
    </source>
</evidence>
<sequence length="52" mass="6038">MENQQPENKNSKMKTWFKRVGIGGLIFFTLKGIGWLFVFYFGAELFQDCSGK</sequence>
<dbReference type="EMBL" id="FTOI01000003">
    <property type="protein sequence ID" value="SIS62512.1"/>
    <property type="molecule type" value="Genomic_DNA"/>
</dbReference>
<dbReference type="RefSeq" id="WP_185113909.1">
    <property type="nucleotide sequence ID" value="NZ_FTOI01000003.1"/>
</dbReference>
<gene>
    <name evidence="2" type="ORF">SAMN05421789_103268</name>
</gene>
<keyword evidence="1" id="KW-0812">Transmembrane</keyword>
<keyword evidence="1" id="KW-0472">Membrane</keyword>
<dbReference type="Proteomes" id="UP000185839">
    <property type="component" value="Unassembled WGS sequence"/>
</dbReference>
<feature type="transmembrane region" description="Helical" evidence="1">
    <location>
        <begin position="20"/>
        <end position="43"/>
    </location>
</feature>
<dbReference type="STRING" id="713588.SAMN05421789_103268"/>
<protein>
    <recommendedName>
        <fullName evidence="4">Histidine kinase</fullName>
    </recommendedName>
</protein>
<reference evidence="3" key="1">
    <citation type="submission" date="2017-01" db="EMBL/GenBank/DDBJ databases">
        <authorList>
            <person name="Varghese N."/>
            <person name="Submissions S."/>
        </authorList>
    </citation>
    <scope>NUCLEOTIDE SEQUENCE [LARGE SCALE GENOMIC DNA]</scope>
    <source>
        <strain evidence="3">DSM 23145</strain>
    </source>
</reference>
<keyword evidence="3" id="KW-1185">Reference proteome</keyword>
<dbReference type="AlphaFoldDB" id="A0A1N7KLL7"/>
<name>A0A1N7KLL7_9FLAO</name>
<keyword evidence="1" id="KW-1133">Transmembrane helix</keyword>
<accession>A0A1N7KLL7</accession>
<evidence type="ECO:0008006" key="4">
    <source>
        <dbReference type="Google" id="ProtNLM"/>
    </source>
</evidence>
<organism evidence="2 3">
    <name type="scientific">Kaistella chaponensis</name>
    <dbReference type="NCBI Taxonomy" id="713588"/>
    <lineage>
        <taxon>Bacteria</taxon>
        <taxon>Pseudomonadati</taxon>
        <taxon>Bacteroidota</taxon>
        <taxon>Flavobacteriia</taxon>
        <taxon>Flavobacteriales</taxon>
        <taxon>Weeksellaceae</taxon>
        <taxon>Chryseobacterium group</taxon>
        <taxon>Kaistella</taxon>
    </lineage>
</organism>